<dbReference type="AlphaFoldDB" id="A0A944C6V0"/>
<dbReference type="SUPFAM" id="SSF55681">
    <property type="entry name" value="Class II aaRS and biotin synthetases"/>
    <property type="match status" value="1"/>
</dbReference>
<dbReference type="InterPro" id="IPR004143">
    <property type="entry name" value="BPL_LPL_catalytic"/>
</dbReference>
<organism evidence="2 3">
    <name type="scientific">Roseibium polysiphoniae</name>
    <dbReference type="NCBI Taxonomy" id="2571221"/>
    <lineage>
        <taxon>Bacteria</taxon>
        <taxon>Pseudomonadati</taxon>
        <taxon>Pseudomonadota</taxon>
        <taxon>Alphaproteobacteria</taxon>
        <taxon>Hyphomicrobiales</taxon>
        <taxon>Stappiaceae</taxon>
        <taxon>Roseibium</taxon>
    </lineage>
</organism>
<dbReference type="Pfam" id="PF16917">
    <property type="entry name" value="BPL_LplA_LipB_2"/>
    <property type="match status" value="1"/>
</dbReference>
<dbReference type="RefSeq" id="WP_213214641.1">
    <property type="nucleotide sequence ID" value="NZ_QTKU01000001.1"/>
</dbReference>
<accession>A0A944C6V0</accession>
<dbReference type="Proteomes" id="UP000705379">
    <property type="component" value="Unassembled WGS sequence"/>
</dbReference>
<reference evidence="2" key="2">
    <citation type="journal article" date="2021" name="Microorganisms">
        <title>Bacterial Dimethylsulfoniopropionate Biosynthesis in the East China Sea.</title>
        <authorList>
            <person name="Liu J."/>
            <person name="Zhang Y."/>
            <person name="Liu J."/>
            <person name="Zhong H."/>
            <person name="Williams B.T."/>
            <person name="Zheng Y."/>
            <person name="Curson A.R.J."/>
            <person name="Sun C."/>
            <person name="Sun H."/>
            <person name="Song D."/>
            <person name="Wagner Mackenzie B."/>
            <person name="Bermejo Martinez A."/>
            <person name="Todd J.D."/>
            <person name="Zhang X.H."/>
        </authorList>
    </citation>
    <scope>NUCLEOTIDE SEQUENCE</scope>
    <source>
        <strain evidence="2">AESS21</strain>
    </source>
</reference>
<evidence type="ECO:0000259" key="1">
    <source>
        <dbReference type="Pfam" id="PF16917"/>
    </source>
</evidence>
<feature type="domain" description="BPL/LPL catalytic" evidence="1">
    <location>
        <begin position="11"/>
        <end position="194"/>
    </location>
</feature>
<evidence type="ECO:0000313" key="2">
    <source>
        <dbReference type="EMBL" id="MBS8258911.1"/>
    </source>
</evidence>
<dbReference type="Gene3D" id="3.30.930.10">
    <property type="entry name" value="Bira Bifunctional Protein, Domain 2"/>
    <property type="match status" value="1"/>
</dbReference>
<comment type="caution">
    <text evidence="2">The sequence shown here is derived from an EMBL/GenBank/DDBJ whole genome shotgun (WGS) entry which is preliminary data.</text>
</comment>
<evidence type="ECO:0000313" key="3">
    <source>
        <dbReference type="Proteomes" id="UP000705379"/>
    </source>
</evidence>
<protein>
    <recommendedName>
        <fullName evidence="1">BPL/LPL catalytic domain-containing protein</fullName>
    </recommendedName>
</protein>
<reference evidence="2" key="1">
    <citation type="submission" date="2018-08" db="EMBL/GenBank/DDBJ databases">
        <authorList>
            <person name="Jin W."/>
            <person name="Wang H."/>
            <person name="Yang Y."/>
            <person name="Li M."/>
            <person name="Liu J."/>
        </authorList>
    </citation>
    <scope>NUCLEOTIDE SEQUENCE</scope>
    <source>
        <strain evidence="2">AESS21</strain>
    </source>
</reference>
<sequence>MNEPLNFNPSLPPLLSGHPVLPPLDPFEAAVSAAGSGEGEAGDLFWSCATETIAFAIVLEPDVERSRVQEMLFVLMVSAADALGAICPPEMGISWNWPTAINANRASLGMARMIVSEGDDENGAPDWMVVGLELGLKPTSDAEPGEDLAATTLWDEGGVDVEAVPALETLARHFLTWVHRWESDGFKPVHEAWLFRCDGYRKSVSLLDGQTPVIGNFMGLDNHGNLLLKVGDDARVFAALDHLSPATCAQPVVGQDDKPEV</sequence>
<gene>
    <name evidence="2" type="ORF">DYI23_01660</name>
</gene>
<proteinExistence type="predicted"/>
<name>A0A944C6V0_9HYPH</name>
<dbReference type="InterPro" id="IPR045864">
    <property type="entry name" value="aa-tRNA-synth_II/BPL/LPL"/>
</dbReference>
<dbReference type="EMBL" id="QTKU01000001">
    <property type="protein sequence ID" value="MBS8258911.1"/>
    <property type="molecule type" value="Genomic_DNA"/>
</dbReference>